<feature type="non-terminal residue" evidence="2">
    <location>
        <position position="516"/>
    </location>
</feature>
<evidence type="ECO:0000313" key="3">
    <source>
        <dbReference type="Proteomes" id="UP000324800"/>
    </source>
</evidence>
<dbReference type="Proteomes" id="UP000324800">
    <property type="component" value="Unassembled WGS sequence"/>
</dbReference>
<dbReference type="OrthoDB" id="7462124at2759"/>
<evidence type="ECO:0000259" key="1">
    <source>
        <dbReference type="PROSITE" id="PS50878"/>
    </source>
</evidence>
<dbReference type="EMBL" id="SNRW01026318">
    <property type="protein sequence ID" value="KAA6360885.1"/>
    <property type="molecule type" value="Genomic_DNA"/>
</dbReference>
<dbReference type="InterPro" id="IPR043502">
    <property type="entry name" value="DNA/RNA_pol_sf"/>
</dbReference>
<sequence>NPTIMKKKANGKQRKILDAKALNKQIADFHFKMHDSNEVKQTIRLRDWRTSLDLSSTFHHLIVQTESQPYLAIEFQNNYYTYRAMQFGTQHSPIYFATAMEPIMQQIGMITEIRIINYVDNILILHQNKEYLKNMTQKVIETFIYFGFTMNTEKSETEPNQTVIFLGWEWNLANATVETKPKKRLLLLHDLNNMRRWIKTGTEIIVKQMAKLIGKLNYLRLQFYEAPLFLNTMDHQKAQAAKLRGWITTMIMNKTTIPDINWWITKLRANIPAQLIQIPPQMTMTTDAVPSGWSSTQEKKLEMIAMAHGTWNKRQAKLSSKNNEIKAMIQGLRSFAKTLKNLQDQSLAIRSDNSTAVFDIKKWRASISLIKEIKQVHQTIETLRILIQITHLPGVKNEIADALSRLSRAGDYKLKEKIFKQTCLQMNLNPTIDLFSQYINNLLPRFMSTIRGHGEIAIYALNQTWKMELPWIHPPIPLLPAVLKKIREDQIEAMIIAPLWPGQIWYTELENENVQS</sequence>
<organism evidence="2 3">
    <name type="scientific">Streblomastix strix</name>
    <dbReference type="NCBI Taxonomy" id="222440"/>
    <lineage>
        <taxon>Eukaryota</taxon>
        <taxon>Metamonada</taxon>
        <taxon>Preaxostyla</taxon>
        <taxon>Oxymonadida</taxon>
        <taxon>Streblomastigidae</taxon>
        <taxon>Streblomastix</taxon>
    </lineage>
</organism>
<dbReference type="GO" id="GO:0003676">
    <property type="term" value="F:nucleic acid binding"/>
    <property type="evidence" value="ECO:0007669"/>
    <property type="project" value="InterPro"/>
</dbReference>
<feature type="non-terminal residue" evidence="2">
    <location>
        <position position="1"/>
    </location>
</feature>
<comment type="caution">
    <text evidence="2">The sequence shown here is derived from an EMBL/GenBank/DDBJ whole genome shotgun (WGS) entry which is preliminary data.</text>
</comment>
<protein>
    <submittedName>
        <fullName evidence="2">Putative Gag-Pol polyprotein</fullName>
    </submittedName>
</protein>
<dbReference type="Gene3D" id="3.30.70.270">
    <property type="match status" value="1"/>
</dbReference>
<dbReference type="Pfam" id="PF00078">
    <property type="entry name" value="RVT_1"/>
    <property type="match status" value="1"/>
</dbReference>
<reference evidence="2 3" key="1">
    <citation type="submission" date="2019-03" db="EMBL/GenBank/DDBJ databases">
        <title>Single cell metagenomics reveals metabolic interactions within the superorganism composed of flagellate Streblomastix strix and complex community of Bacteroidetes bacteria on its surface.</title>
        <authorList>
            <person name="Treitli S.C."/>
            <person name="Kolisko M."/>
            <person name="Husnik F."/>
            <person name="Keeling P."/>
            <person name="Hampl V."/>
        </authorList>
    </citation>
    <scope>NUCLEOTIDE SEQUENCE [LARGE SCALE GENOMIC DNA]</scope>
    <source>
        <strain evidence="2">ST1C</strain>
    </source>
</reference>
<dbReference type="PROSITE" id="PS50878">
    <property type="entry name" value="RT_POL"/>
    <property type="match status" value="1"/>
</dbReference>
<dbReference type="Gene3D" id="3.30.420.10">
    <property type="entry name" value="Ribonuclease H-like superfamily/Ribonuclease H"/>
    <property type="match status" value="1"/>
</dbReference>
<dbReference type="InterPro" id="IPR000477">
    <property type="entry name" value="RT_dom"/>
</dbReference>
<dbReference type="InterPro" id="IPR036397">
    <property type="entry name" value="RNaseH_sf"/>
</dbReference>
<proteinExistence type="predicted"/>
<feature type="domain" description="Reverse transcriptase" evidence="1">
    <location>
        <begin position="1"/>
        <end position="170"/>
    </location>
</feature>
<name>A0A5J4TU33_9EUKA</name>
<dbReference type="SUPFAM" id="SSF56672">
    <property type="entry name" value="DNA/RNA polymerases"/>
    <property type="match status" value="1"/>
</dbReference>
<accession>A0A5J4TU33</accession>
<dbReference type="PANTHER" id="PTHR33050:SF7">
    <property type="entry name" value="RIBONUCLEASE H"/>
    <property type="match status" value="1"/>
</dbReference>
<dbReference type="AlphaFoldDB" id="A0A5J4TU33"/>
<dbReference type="InterPro" id="IPR043128">
    <property type="entry name" value="Rev_trsase/Diguanyl_cyclase"/>
</dbReference>
<dbReference type="InterPro" id="IPR052055">
    <property type="entry name" value="Hepadnavirus_pol/RT"/>
</dbReference>
<evidence type="ECO:0000313" key="2">
    <source>
        <dbReference type="EMBL" id="KAA6360885.1"/>
    </source>
</evidence>
<gene>
    <name evidence="2" type="ORF">EZS28_043588</name>
</gene>
<dbReference type="PANTHER" id="PTHR33050">
    <property type="entry name" value="REVERSE TRANSCRIPTASE DOMAIN-CONTAINING PROTEIN"/>
    <property type="match status" value="1"/>
</dbReference>
<dbReference type="CDD" id="cd09275">
    <property type="entry name" value="RNase_HI_RT_DIRS1"/>
    <property type="match status" value="1"/>
</dbReference>